<accession>A0ABY1QPW6</accession>
<keyword evidence="2" id="KW-1185">Reference proteome</keyword>
<dbReference type="EMBL" id="FXUG01000022">
    <property type="protein sequence ID" value="SMP76959.1"/>
    <property type="molecule type" value="Genomic_DNA"/>
</dbReference>
<sequence length="222" mass="24178">MNTAGRVSDDGTPGDEDVEATWKKPLRFAVSFHSVGKELSRTDSDHLDWFLQTSPEPDHPLFTVSTSADGDLWNTDGLLGHRSPSSVRSLHSPSGRVGSDLATGWSFTGLALATRLPDHRAIYLDYDGAISGDRGDVERLATGTFQWQAPGLNGADLSDLIEIRLRTVELLANSRQNSAVSEGTLDAAPVVSVVRFWQSEINHGRHPVLKFDLRTRSDNSGV</sequence>
<proteinExistence type="predicted"/>
<evidence type="ECO:0000313" key="2">
    <source>
        <dbReference type="Proteomes" id="UP001158067"/>
    </source>
</evidence>
<organism evidence="1 2">
    <name type="scientific">Neorhodopirellula lusitana</name>
    <dbReference type="NCBI Taxonomy" id="445327"/>
    <lineage>
        <taxon>Bacteria</taxon>
        <taxon>Pseudomonadati</taxon>
        <taxon>Planctomycetota</taxon>
        <taxon>Planctomycetia</taxon>
        <taxon>Pirellulales</taxon>
        <taxon>Pirellulaceae</taxon>
        <taxon>Neorhodopirellula</taxon>
    </lineage>
</organism>
<comment type="caution">
    <text evidence="1">The sequence shown here is derived from an EMBL/GenBank/DDBJ whole genome shotgun (WGS) entry which is preliminary data.</text>
</comment>
<dbReference type="RefSeq" id="WP_283435306.1">
    <property type="nucleotide sequence ID" value="NZ_FXUG01000022.1"/>
</dbReference>
<reference evidence="1 2" key="1">
    <citation type="submission" date="2017-05" db="EMBL/GenBank/DDBJ databases">
        <authorList>
            <person name="Varghese N."/>
            <person name="Submissions S."/>
        </authorList>
    </citation>
    <scope>NUCLEOTIDE SEQUENCE [LARGE SCALE GENOMIC DNA]</scope>
    <source>
        <strain evidence="1 2">DSM 25457</strain>
    </source>
</reference>
<dbReference type="Proteomes" id="UP001158067">
    <property type="component" value="Unassembled WGS sequence"/>
</dbReference>
<name>A0ABY1QPW6_9BACT</name>
<evidence type="ECO:0000313" key="1">
    <source>
        <dbReference type="EMBL" id="SMP76959.1"/>
    </source>
</evidence>
<protein>
    <submittedName>
        <fullName evidence="1">Uncharacterized protein</fullName>
    </submittedName>
</protein>
<gene>
    <name evidence="1" type="ORF">SAMN06265222_12249</name>
</gene>